<evidence type="ECO:0000313" key="2">
    <source>
        <dbReference type="EMBL" id="EIW51923.1"/>
    </source>
</evidence>
<dbReference type="OMA" id="RECHYAG"/>
<reference evidence="3" key="1">
    <citation type="journal article" date="2012" name="Science">
        <title>The Paleozoic origin of enzymatic lignin decomposition reconstructed from 31 fungal genomes.</title>
        <authorList>
            <person name="Floudas D."/>
            <person name="Binder M."/>
            <person name="Riley R."/>
            <person name="Barry K."/>
            <person name="Blanchette R.A."/>
            <person name="Henrissat B."/>
            <person name="Martinez A.T."/>
            <person name="Otillar R."/>
            <person name="Spatafora J.W."/>
            <person name="Yadav J.S."/>
            <person name="Aerts A."/>
            <person name="Benoit I."/>
            <person name="Boyd A."/>
            <person name="Carlson A."/>
            <person name="Copeland A."/>
            <person name="Coutinho P.M."/>
            <person name="de Vries R.P."/>
            <person name="Ferreira P."/>
            <person name="Findley K."/>
            <person name="Foster B."/>
            <person name="Gaskell J."/>
            <person name="Glotzer D."/>
            <person name="Gorecki P."/>
            <person name="Heitman J."/>
            <person name="Hesse C."/>
            <person name="Hori C."/>
            <person name="Igarashi K."/>
            <person name="Jurgens J.A."/>
            <person name="Kallen N."/>
            <person name="Kersten P."/>
            <person name="Kohler A."/>
            <person name="Kuees U."/>
            <person name="Kumar T.K.A."/>
            <person name="Kuo A."/>
            <person name="LaButti K."/>
            <person name="Larrondo L.F."/>
            <person name="Lindquist E."/>
            <person name="Ling A."/>
            <person name="Lombard V."/>
            <person name="Lucas S."/>
            <person name="Lundell T."/>
            <person name="Martin R."/>
            <person name="McLaughlin D.J."/>
            <person name="Morgenstern I."/>
            <person name="Morin E."/>
            <person name="Murat C."/>
            <person name="Nagy L.G."/>
            <person name="Nolan M."/>
            <person name="Ohm R.A."/>
            <person name="Patyshakuliyeva A."/>
            <person name="Rokas A."/>
            <person name="Ruiz-Duenas F.J."/>
            <person name="Sabat G."/>
            <person name="Salamov A."/>
            <person name="Samejima M."/>
            <person name="Schmutz J."/>
            <person name="Slot J.C."/>
            <person name="St John F."/>
            <person name="Stenlid J."/>
            <person name="Sun H."/>
            <person name="Sun S."/>
            <person name="Syed K."/>
            <person name="Tsang A."/>
            <person name="Wiebenga A."/>
            <person name="Young D."/>
            <person name="Pisabarro A."/>
            <person name="Eastwood D.C."/>
            <person name="Martin F."/>
            <person name="Cullen D."/>
            <person name="Grigoriev I.V."/>
            <person name="Hibbett D.S."/>
        </authorList>
    </citation>
    <scope>NUCLEOTIDE SEQUENCE [LARGE SCALE GENOMIC DNA]</scope>
    <source>
        <strain evidence="3">FP-101664</strain>
    </source>
</reference>
<accession>R7S7B6</accession>
<organism evidence="2 3">
    <name type="scientific">Trametes versicolor (strain FP-101664)</name>
    <name type="common">White-rot fungus</name>
    <name type="synonym">Coriolus versicolor</name>
    <dbReference type="NCBI Taxonomy" id="717944"/>
    <lineage>
        <taxon>Eukaryota</taxon>
        <taxon>Fungi</taxon>
        <taxon>Dikarya</taxon>
        <taxon>Basidiomycota</taxon>
        <taxon>Agaricomycotina</taxon>
        <taxon>Agaricomycetes</taxon>
        <taxon>Polyporales</taxon>
        <taxon>Polyporaceae</taxon>
        <taxon>Trametes</taxon>
    </lineage>
</organism>
<dbReference type="EMBL" id="JH711797">
    <property type="protein sequence ID" value="EIW51923.1"/>
    <property type="molecule type" value="Genomic_DNA"/>
</dbReference>
<dbReference type="Gene3D" id="3.40.50.2000">
    <property type="entry name" value="Glycogen Phosphorylase B"/>
    <property type="match status" value="2"/>
</dbReference>
<gene>
    <name evidence="2" type="ORF">TRAVEDRAFT_75424</name>
</gene>
<keyword evidence="3" id="KW-1185">Reference proteome</keyword>
<name>R7S7B6_TRAVS</name>
<proteinExistence type="predicted"/>
<dbReference type="SUPFAM" id="SSF53756">
    <property type="entry name" value="UDP-Glycosyltransferase/glycogen phosphorylase"/>
    <property type="match status" value="1"/>
</dbReference>
<dbReference type="GO" id="GO:0008194">
    <property type="term" value="F:UDP-glycosyltransferase activity"/>
    <property type="evidence" value="ECO:0007669"/>
    <property type="project" value="InterPro"/>
</dbReference>
<dbReference type="AlphaFoldDB" id="R7S7B6"/>
<evidence type="ECO:0000313" key="3">
    <source>
        <dbReference type="Proteomes" id="UP000054317"/>
    </source>
</evidence>
<sequence>MNAPESKHILLFPVHIWGHTRPMCTLAARLVQLESVTVTFFVAASLYERIKAEVARDFDMGAQDPRLSGLRFVVLEQGNVPHDPEVIDQSFMSLWGELLSGREVACSSINGVDSKWKLSASPPDAIVLDIFATCLVFDTFHEQRHTWNLPRPLKLFSWLPVTTSWALVLHRQNLIPMIEDMVSREGITFGEAAYDLLWTPKGKVLTSPCLPPLYDYECHPQAMPILPNFVSGIFAHIGRKLENTDGVITFDAADYNPKATTALRDWFAQTSRPVCYAGPLVPSNNTGDSASSDATSEGVAKFLDNQLAIHGAKSVIYVSFGSMLWPSDPAKLDAVLDVLMAKHIPVVITHPSAAMMLLPETRRKLVEYYGAFSADWIPQQAVLDHPAVGWCLTHGGHNSVLECILAGVPMIVWPIVVDQPMNAVHLSANIDVAYELVEVRHGSGLGPICRTGRTPSGTLDAVKAEFTDVLDRAFGKDGEEKRTRLQTLKATLEGAWKEDGVARRDVRQLLEGI</sequence>
<dbReference type="InterPro" id="IPR002213">
    <property type="entry name" value="UDP_glucos_trans"/>
</dbReference>
<protein>
    <submittedName>
        <fullName evidence="2">UDP-Glycosyltransferase/glycogen phosphorylase</fullName>
    </submittedName>
</protein>
<dbReference type="OrthoDB" id="5835829at2759"/>
<dbReference type="PANTHER" id="PTHR48045:SF31">
    <property type="entry name" value="UDP-GLYCOSYLTRANSFERASE 76B1-LIKE"/>
    <property type="match status" value="1"/>
</dbReference>
<dbReference type="PANTHER" id="PTHR48045">
    <property type="entry name" value="UDP-GLYCOSYLTRANSFERASE 72B1"/>
    <property type="match status" value="1"/>
</dbReference>
<dbReference type="RefSeq" id="XP_008045046.1">
    <property type="nucleotide sequence ID" value="XM_008046855.1"/>
</dbReference>
<dbReference type="KEGG" id="tvs:TRAVEDRAFT_75424"/>
<dbReference type="GeneID" id="19420184"/>
<evidence type="ECO:0000256" key="1">
    <source>
        <dbReference type="ARBA" id="ARBA00022679"/>
    </source>
</evidence>
<keyword evidence="1 2" id="KW-0808">Transferase</keyword>
<dbReference type="CDD" id="cd03784">
    <property type="entry name" value="GT1_Gtf-like"/>
    <property type="match status" value="1"/>
</dbReference>
<dbReference type="Proteomes" id="UP000054317">
    <property type="component" value="Unassembled WGS sequence"/>
</dbReference>
<dbReference type="Pfam" id="PF00201">
    <property type="entry name" value="UDPGT"/>
    <property type="match status" value="1"/>
</dbReference>